<dbReference type="Gene3D" id="3.30.40.220">
    <property type="match status" value="1"/>
</dbReference>
<dbReference type="EMBL" id="PQFF01000074">
    <property type="protein sequence ID" value="RHZ84636.1"/>
    <property type="molecule type" value="Genomic_DNA"/>
</dbReference>
<gene>
    <name evidence="1" type="ORF">Glove_78g144</name>
</gene>
<organism evidence="1 2">
    <name type="scientific">Diversispora epigaea</name>
    <dbReference type="NCBI Taxonomy" id="1348612"/>
    <lineage>
        <taxon>Eukaryota</taxon>
        <taxon>Fungi</taxon>
        <taxon>Fungi incertae sedis</taxon>
        <taxon>Mucoromycota</taxon>
        <taxon>Glomeromycotina</taxon>
        <taxon>Glomeromycetes</taxon>
        <taxon>Diversisporales</taxon>
        <taxon>Diversisporaceae</taxon>
        <taxon>Diversispora</taxon>
    </lineage>
</organism>
<dbReference type="InterPro" id="IPR027417">
    <property type="entry name" value="P-loop_NTPase"/>
</dbReference>
<proteinExistence type="predicted"/>
<keyword evidence="2" id="KW-1185">Reference proteome</keyword>
<sequence length="1091" mass="127875">MGKKGKYEEIEIVVHNGHAFPRNQHFPRDRMVEYYKGNTWEAINTALQGPQAIWLMGVGDENQRISQFVLEDGRTFRTWKKHTEIIESCKQLVDDVIDWQYREGIINEKKKLIISESLKVVDLAEQHFDHAKRGHGLTNIRQQKIDTWEKKVHNSGAKIQDVAELEKILKRPIKLLDITHGKYEEIEIVVHNGHAFPRNQHFPRDRMVEYYKGNTWEAINTALQGPQAIWLMGVGDENQRISQFVLEDGRTFRTWKKHTEIIESCKQLVDDVIDWQYREGIINEKKKLIISESLKVVDLAEQVFGANHAGSRLANEINEWRPITGKINDTIKQACIEHGHGGRWNSPDYNISDVICIDMKECYPASMRGQGECIPWFNRFGHLMHHLVRVAVNGKLPQEDITGFAQVRSFKFASNIHPVIPVWYGKHFACRSGDGCGKEKGWVPIVLLQYLLEVGILENVSIGEAIISLTKQTKVWLPKNQDISCAIIDEGELDFLIKDCTNARTFAGREKCPLGFILTYYEGHQSQYTHLRTSMLAYAHINLLEMLRKFDPNEVVRIATDSIYVQKEAFYKIENVPAFFKQEKVKDQDLCPHSYTTYAWCEEDLLIPGYIKWIKEFQKTKTPLVKYECKMHNSFVCRFCFLDWYYDSDSYVLSQQKEKIQEIKPGQWRDKVYHLRFMTQLQDIEIHILMEEGSGKTIRAIRIFKDINMIVLTHTNALAKDFREKRNIKAQTWHSFFRWKGVGNWTPERMGEKKIPPVIIWDEICTVPKHILEMFINYLLEHKYQVICCGDDAQPPPFFGEMPHEWLKKHADYYEEILTDYRAKCPILHKLKKIMRCRDNRIQSKLFRGILSTIEKWEYLEKEWTPSDRILSAHRLSRRIASQKCLELHRTKYPDTPIPLIYRSRDGRKQNCLVPIPADILKEEKILDWDLGYAMTVHTSQGMTLEAPQRVWVIDENLAWDNLIYLAVGRVEYLNQLIRIEGPPLPSEIVEARNKKAIEQSLRPFISEKLVGYMNQDKKKDREFNLSVDYILKLKDLQEDKCKLCTMEMKWDWDEAGDLDQWTVDRINNNLGHIEGNVCFTCLECNKNHRT</sequence>
<reference evidence="1 2" key="1">
    <citation type="submission" date="2018-08" db="EMBL/GenBank/DDBJ databases">
        <title>Genome and evolution of the arbuscular mycorrhizal fungus Diversispora epigaea (formerly Glomus versiforme) and its bacterial endosymbionts.</title>
        <authorList>
            <person name="Sun X."/>
            <person name="Fei Z."/>
            <person name="Harrison M."/>
        </authorList>
    </citation>
    <scope>NUCLEOTIDE SEQUENCE [LARGE SCALE GENOMIC DNA]</scope>
    <source>
        <strain evidence="1 2">IT104</strain>
    </source>
</reference>
<evidence type="ECO:0000313" key="2">
    <source>
        <dbReference type="Proteomes" id="UP000266861"/>
    </source>
</evidence>
<dbReference type="Gene3D" id="3.40.50.300">
    <property type="entry name" value="P-loop containing nucleotide triphosphate hydrolases"/>
    <property type="match status" value="1"/>
</dbReference>
<dbReference type="CDD" id="cd18809">
    <property type="entry name" value="SF1_C_RecD"/>
    <property type="match status" value="1"/>
</dbReference>
<protein>
    <submittedName>
        <fullName evidence="1">Uncharacterized protein</fullName>
    </submittedName>
</protein>
<accession>A0A397JF97</accession>
<dbReference type="SUPFAM" id="SSF52540">
    <property type="entry name" value="P-loop containing nucleoside triphosphate hydrolases"/>
    <property type="match status" value="1"/>
</dbReference>
<dbReference type="Proteomes" id="UP000266861">
    <property type="component" value="Unassembled WGS sequence"/>
</dbReference>
<evidence type="ECO:0000313" key="1">
    <source>
        <dbReference type="EMBL" id="RHZ84636.1"/>
    </source>
</evidence>
<dbReference type="OrthoDB" id="2405788at2759"/>
<name>A0A397JF97_9GLOM</name>
<comment type="caution">
    <text evidence="1">The sequence shown here is derived from an EMBL/GenBank/DDBJ whole genome shotgun (WGS) entry which is preliminary data.</text>
</comment>
<dbReference type="AlphaFoldDB" id="A0A397JF97"/>